<dbReference type="SUPFAM" id="SSF53850">
    <property type="entry name" value="Periplasmic binding protein-like II"/>
    <property type="match status" value="1"/>
</dbReference>
<proteinExistence type="inferred from homology"/>
<dbReference type="Proteomes" id="UP000425817">
    <property type="component" value="Chromosome"/>
</dbReference>
<dbReference type="RefSeq" id="WP_157614439.1">
    <property type="nucleotide sequence ID" value="NZ_CP046622.1"/>
</dbReference>
<dbReference type="PIRSF" id="PIRSF017082">
    <property type="entry name" value="YflP"/>
    <property type="match status" value="1"/>
</dbReference>
<reference evidence="3 4" key="1">
    <citation type="submission" date="2019-12" db="EMBL/GenBank/DDBJ databases">
        <title>Hybrid Genome Assemblies of two High G+C Isolates from Undergraduate Microbiology Courses.</title>
        <authorList>
            <person name="Ne Ville C.J."/>
            <person name="Enright D."/>
            <person name="Hernandez I."/>
            <person name="Dodsworth J."/>
            <person name="Orwin P.M."/>
        </authorList>
    </citation>
    <scope>NUCLEOTIDE SEQUENCE [LARGE SCALE GENOMIC DNA]</scope>
    <source>
        <strain evidence="3 4">CSUSB</strain>
    </source>
</reference>
<dbReference type="PANTHER" id="PTHR42928:SF5">
    <property type="entry name" value="BLR1237 PROTEIN"/>
    <property type="match status" value="1"/>
</dbReference>
<evidence type="ECO:0000256" key="1">
    <source>
        <dbReference type="ARBA" id="ARBA00006987"/>
    </source>
</evidence>
<name>A0A6I6HJI3_VARPD</name>
<dbReference type="PANTHER" id="PTHR42928">
    <property type="entry name" value="TRICARBOXYLATE-BINDING PROTEIN"/>
    <property type="match status" value="1"/>
</dbReference>
<organism evidence="3 4">
    <name type="scientific">Variovorax paradoxus</name>
    <dbReference type="NCBI Taxonomy" id="34073"/>
    <lineage>
        <taxon>Bacteria</taxon>
        <taxon>Pseudomonadati</taxon>
        <taxon>Pseudomonadota</taxon>
        <taxon>Betaproteobacteria</taxon>
        <taxon>Burkholderiales</taxon>
        <taxon>Comamonadaceae</taxon>
        <taxon>Variovorax</taxon>
    </lineage>
</organism>
<dbReference type="OrthoDB" id="8678477at2"/>
<keyword evidence="2" id="KW-0732">Signal</keyword>
<protein>
    <submittedName>
        <fullName evidence="3">Tripartite tricarboxylate transporter substrate binding protein</fullName>
    </submittedName>
</protein>
<accession>A0A6I6HJI3</accession>
<dbReference type="CDD" id="cd07012">
    <property type="entry name" value="PBP2_Bug_TTT"/>
    <property type="match status" value="1"/>
</dbReference>
<dbReference type="Gene3D" id="3.40.190.10">
    <property type="entry name" value="Periplasmic binding protein-like II"/>
    <property type="match status" value="1"/>
</dbReference>
<dbReference type="Pfam" id="PF03401">
    <property type="entry name" value="TctC"/>
    <property type="match status" value="1"/>
</dbReference>
<evidence type="ECO:0000313" key="3">
    <source>
        <dbReference type="EMBL" id="QGW83018.1"/>
    </source>
</evidence>
<dbReference type="AlphaFoldDB" id="A0A6I6HJI3"/>
<evidence type="ECO:0000256" key="2">
    <source>
        <dbReference type="SAM" id="SignalP"/>
    </source>
</evidence>
<evidence type="ECO:0000313" key="4">
    <source>
        <dbReference type="Proteomes" id="UP000425817"/>
    </source>
</evidence>
<feature type="signal peptide" evidence="2">
    <location>
        <begin position="1"/>
        <end position="24"/>
    </location>
</feature>
<dbReference type="EMBL" id="CP046622">
    <property type="protein sequence ID" value="QGW83018.1"/>
    <property type="molecule type" value="Genomic_DNA"/>
</dbReference>
<feature type="chain" id="PRO_5026088515" evidence="2">
    <location>
        <begin position="25"/>
        <end position="325"/>
    </location>
</feature>
<dbReference type="InterPro" id="IPR005064">
    <property type="entry name" value="BUG"/>
</dbReference>
<comment type="similarity">
    <text evidence="1">Belongs to the UPF0065 (bug) family.</text>
</comment>
<sequence>MKNTLKKLAAAATAALALAAPAFASDYPSRPITIIVPYAPGGSSDAIARRISQPLAEVLGTSVVVENKAGANGALGAVQLTRAKPDGYTLLLGALGVLAINQGLYKNLGYLPERDFDMLTIAVRTPNAIVVNPKVPAHSIPELLTYLKSSGGKAPIATAGSGSSEHLTLALFLQNAGTEGVHVPYKGGGPAISDTLAGHAEVLVSNLGNVAPYTKSGQLRLLAITGDKRDRMTPATMTLAQAGVHGLDDVYSWQGIAAPKGLPSAIKQRLSEAILKVLTSDAFGRQMAELGFEVVANNGAEATAFQIREAARWKKVIEANNVKVD</sequence>
<dbReference type="InterPro" id="IPR042100">
    <property type="entry name" value="Bug_dom1"/>
</dbReference>
<dbReference type="Gene3D" id="3.40.190.150">
    <property type="entry name" value="Bordetella uptake gene, domain 1"/>
    <property type="match status" value="1"/>
</dbReference>
<gene>
    <name evidence="3" type="ORF">GOQ09_16170</name>
</gene>